<name>A0A9Q0Q6S2_9ROSI</name>
<feature type="compositionally biased region" description="Low complexity" evidence="1">
    <location>
        <begin position="414"/>
        <end position="426"/>
    </location>
</feature>
<dbReference type="InterPro" id="IPR033489">
    <property type="entry name" value="RBBP6"/>
</dbReference>
<gene>
    <name evidence="2" type="ORF">OIU74_012397</name>
</gene>
<evidence type="ECO:0000313" key="2">
    <source>
        <dbReference type="EMBL" id="KAJ6701037.1"/>
    </source>
</evidence>
<feature type="compositionally biased region" description="Basic and acidic residues" evidence="1">
    <location>
        <begin position="325"/>
        <end position="337"/>
    </location>
</feature>
<dbReference type="PANTHER" id="PTHR15439">
    <property type="entry name" value="RETINOBLASTOMA-BINDING PROTEIN 6"/>
    <property type="match status" value="1"/>
</dbReference>
<feature type="compositionally biased region" description="Basic and acidic residues" evidence="1">
    <location>
        <begin position="345"/>
        <end position="363"/>
    </location>
</feature>
<feature type="region of interest" description="Disordered" evidence="1">
    <location>
        <begin position="77"/>
        <end position="106"/>
    </location>
</feature>
<organism evidence="2 3">
    <name type="scientific">Salix koriyanagi</name>
    <dbReference type="NCBI Taxonomy" id="2511006"/>
    <lineage>
        <taxon>Eukaryota</taxon>
        <taxon>Viridiplantae</taxon>
        <taxon>Streptophyta</taxon>
        <taxon>Embryophyta</taxon>
        <taxon>Tracheophyta</taxon>
        <taxon>Spermatophyta</taxon>
        <taxon>Magnoliopsida</taxon>
        <taxon>eudicotyledons</taxon>
        <taxon>Gunneridae</taxon>
        <taxon>Pentapetalae</taxon>
        <taxon>rosids</taxon>
        <taxon>fabids</taxon>
        <taxon>Malpighiales</taxon>
        <taxon>Salicaceae</taxon>
        <taxon>Saliceae</taxon>
        <taxon>Salix</taxon>
    </lineage>
</organism>
<feature type="compositionally biased region" description="Low complexity" evidence="1">
    <location>
        <begin position="488"/>
        <end position="507"/>
    </location>
</feature>
<dbReference type="GO" id="GO:0005634">
    <property type="term" value="C:nucleus"/>
    <property type="evidence" value="ECO:0007669"/>
    <property type="project" value="TreeGrafter"/>
</dbReference>
<keyword evidence="3" id="KW-1185">Reference proteome</keyword>
<dbReference type="EMBL" id="JAPFFM010000016">
    <property type="protein sequence ID" value="KAJ6701037.1"/>
    <property type="molecule type" value="Genomic_DNA"/>
</dbReference>
<feature type="compositionally biased region" description="Basic and acidic residues" evidence="1">
    <location>
        <begin position="536"/>
        <end position="549"/>
    </location>
</feature>
<feature type="compositionally biased region" description="Basic residues" evidence="1">
    <location>
        <begin position="366"/>
        <end position="375"/>
    </location>
</feature>
<dbReference type="GO" id="GO:0016567">
    <property type="term" value="P:protein ubiquitination"/>
    <property type="evidence" value="ECO:0007669"/>
    <property type="project" value="InterPro"/>
</dbReference>
<feature type="region of interest" description="Disordered" evidence="1">
    <location>
        <begin position="291"/>
        <end position="549"/>
    </location>
</feature>
<protein>
    <submittedName>
        <fullName evidence="2">RETINOBLASTOMA-BINDING PROTEIN 6</fullName>
    </submittedName>
</protein>
<feature type="region of interest" description="Disordered" evidence="1">
    <location>
        <begin position="142"/>
        <end position="164"/>
    </location>
</feature>
<dbReference type="GO" id="GO:0006511">
    <property type="term" value="P:ubiquitin-dependent protein catabolic process"/>
    <property type="evidence" value="ECO:0007669"/>
    <property type="project" value="TreeGrafter"/>
</dbReference>
<sequence length="549" mass="61250">MKDAVLTSKCCFTSFYDKCIRDYIIKKSKCVCGVLNVLADDLLPNKTLRDTINHILESGNSSAENAGSVFPVEDMGSARCPQPKVPSPAQSVASRGEHKLSPGNAESPILNKEITEEEKPIIASHLVPEKVRTAKAVDVSEATHESMSVKEPASQGSAPLAEEEVQQKLVPIEAGKKKKRKKVHMPPNDLWRASQDFAAESYVMPMGPSAFNPYWSGMQPGMEGYMPPYPDPFGAQGYMMPVPPQRDFAEFGMNMNLRPPVMRREEFKARKADFLIEKYLFCREFSRDRELGREVGSSGDVSSMKSKSIPQSSSDPHHYQRRRSERSSPERSGRELDLLPPRPSRQSERSSPEQSAREPDHLPPRPSKRKSNHHHEHSDRDADGFDYHERDRSDRDHRHHPSNRSESSSKKAASETTAKPTSTTATDSKHKVSVFSRISFPAEGEPTSKKRKVSSSSVAPSAGGGPASSAHHKSSSPVNNGYYDGFKSSSVKARTSSSSAAAAAMDYESSDDDRHFKRKPSRYEPSPPPPVDWEEDIKHSRRENERRHR</sequence>
<dbReference type="Proteomes" id="UP001151752">
    <property type="component" value="Chromosome 1"/>
</dbReference>
<dbReference type="PANTHER" id="PTHR15439:SF0">
    <property type="entry name" value="CELL DIVISION CYCLE AND APOPTOSIS REGULATOR PROTEIN 1-RELATED"/>
    <property type="match status" value="1"/>
</dbReference>
<feature type="compositionally biased region" description="Low complexity" evidence="1">
    <location>
        <begin position="295"/>
        <end position="314"/>
    </location>
</feature>
<dbReference type="GO" id="GO:0006397">
    <property type="term" value="P:mRNA processing"/>
    <property type="evidence" value="ECO:0007669"/>
    <property type="project" value="InterPro"/>
</dbReference>
<evidence type="ECO:0000256" key="1">
    <source>
        <dbReference type="SAM" id="MobiDB-lite"/>
    </source>
</evidence>
<reference evidence="2" key="1">
    <citation type="submission" date="2022-11" db="EMBL/GenBank/DDBJ databases">
        <authorList>
            <person name="Hyden B.L."/>
            <person name="Feng K."/>
            <person name="Yates T."/>
            <person name="Jawdy S."/>
            <person name="Smart L.B."/>
            <person name="Muchero W."/>
        </authorList>
    </citation>
    <scope>NUCLEOTIDE SEQUENCE</scope>
    <source>
        <tissue evidence="2">Shoot tip</tissue>
    </source>
</reference>
<evidence type="ECO:0000313" key="3">
    <source>
        <dbReference type="Proteomes" id="UP001151752"/>
    </source>
</evidence>
<proteinExistence type="predicted"/>
<dbReference type="AlphaFoldDB" id="A0A9Q0Q6S2"/>
<dbReference type="GO" id="GO:0061630">
    <property type="term" value="F:ubiquitin protein ligase activity"/>
    <property type="evidence" value="ECO:0007669"/>
    <property type="project" value="InterPro"/>
</dbReference>
<reference evidence="2" key="2">
    <citation type="journal article" date="2023" name="Int. J. Mol. Sci.">
        <title>De Novo Assembly and Annotation of 11 Diverse Shrub Willow (Salix) Genomes Reveals Novel Gene Organization in Sex-Linked Regions.</title>
        <authorList>
            <person name="Hyden B."/>
            <person name="Feng K."/>
            <person name="Yates T.B."/>
            <person name="Jawdy S."/>
            <person name="Cereghino C."/>
            <person name="Smart L.B."/>
            <person name="Muchero W."/>
        </authorList>
    </citation>
    <scope>NUCLEOTIDE SEQUENCE</scope>
    <source>
        <tissue evidence="2">Shoot tip</tissue>
    </source>
</reference>
<feature type="compositionally biased region" description="Basic and acidic residues" evidence="1">
    <location>
        <begin position="376"/>
        <end position="396"/>
    </location>
</feature>
<comment type="caution">
    <text evidence="2">The sequence shown here is derived from an EMBL/GenBank/DDBJ whole genome shotgun (WGS) entry which is preliminary data.</text>
</comment>
<accession>A0A9Q0Q6S2</accession>